<dbReference type="HOGENOM" id="CLU_2040342_0_0_1"/>
<evidence type="ECO:0000313" key="2">
    <source>
        <dbReference type="EnsemblMetazoa" id="CPIJ012465-PA"/>
    </source>
</evidence>
<organism>
    <name type="scientific">Culex quinquefasciatus</name>
    <name type="common">Southern house mosquito</name>
    <name type="synonym">Culex pungens</name>
    <dbReference type="NCBI Taxonomy" id="7176"/>
    <lineage>
        <taxon>Eukaryota</taxon>
        <taxon>Metazoa</taxon>
        <taxon>Ecdysozoa</taxon>
        <taxon>Arthropoda</taxon>
        <taxon>Hexapoda</taxon>
        <taxon>Insecta</taxon>
        <taxon>Pterygota</taxon>
        <taxon>Neoptera</taxon>
        <taxon>Endopterygota</taxon>
        <taxon>Diptera</taxon>
        <taxon>Nematocera</taxon>
        <taxon>Culicoidea</taxon>
        <taxon>Culicidae</taxon>
        <taxon>Culicinae</taxon>
        <taxon>Culicini</taxon>
        <taxon>Culex</taxon>
        <taxon>Culex</taxon>
    </lineage>
</organism>
<dbReference type="Proteomes" id="UP000002320">
    <property type="component" value="Unassembled WGS sequence"/>
</dbReference>
<dbReference type="eggNOG" id="ENOG502RTIN">
    <property type="taxonomic scope" value="Eukaryota"/>
</dbReference>
<evidence type="ECO:0000313" key="1">
    <source>
        <dbReference type="EMBL" id="EDS37433.1"/>
    </source>
</evidence>
<evidence type="ECO:0000313" key="3">
    <source>
        <dbReference type="Proteomes" id="UP000002320"/>
    </source>
</evidence>
<gene>
    <name evidence="2" type="primary">6045353</name>
    <name evidence="1" type="ORF">CpipJ_CPIJ012465</name>
</gene>
<keyword evidence="3" id="KW-1185">Reference proteome</keyword>
<dbReference type="STRING" id="7176.B0WZB9"/>
<dbReference type="KEGG" id="cqu:CpipJ_CPIJ012465"/>
<proteinExistence type="predicted"/>
<dbReference type="EnsemblMetazoa" id="CPIJ012465-RA">
    <property type="protein sequence ID" value="CPIJ012465-PA"/>
    <property type="gene ID" value="CPIJ012465"/>
</dbReference>
<sequence>MRKKYPSLDYSAYLNKSDQIDKLIEHGRPRKLSTSKKLLPSSVDGLPPEGQDLLKRLLEIKPQYRIRSLLQLQRIGLYKNYDWDLVRKKQILPRNMINVESASGTIEQGSLADKSFAEFDW</sequence>
<reference evidence="1" key="1">
    <citation type="submission" date="2007-03" db="EMBL/GenBank/DDBJ databases">
        <title>Annotation of Culex pipiens quinquefasciatus.</title>
        <authorList>
            <consortium name="The Broad Institute Genome Sequencing Platform"/>
            <person name="Atkinson P.W."/>
            <person name="Hemingway J."/>
            <person name="Christensen B.M."/>
            <person name="Higgs S."/>
            <person name="Kodira C."/>
            <person name="Hannick L."/>
            <person name="Megy K."/>
            <person name="O'Leary S."/>
            <person name="Pearson M."/>
            <person name="Haas B.J."/>
            <person name="Mauceli E."/>
            <person name="Wortman J.R."/>
            <person name="Lee N.H."/>
            <person name="Guigo R."/>
            <person name="Stanke M."/>
            <person name="Alvarado L."/>
            <person name="Amedeo P."/>
            <person name="Antoine C.H."/>
            <person name="Arensburger P."/>
            <person name="Bidwell S.L."/>
            <person name="Crawford M."/>
            <person name="Camaro F."/>
            <person name="Devon K."/>
            <person name="Engels R."/>
            <person name="Hammond M."/>
            <person name="Howarth C."/>
            <person name="Koehrsen M."/>
            <person name="Lawson D."/>
            <person name="Montgomery P."/>
            <person name="Nene V."/>
            <person name="Nusbaum C."/>
            <person name="Puiu D."/>
            <person name="Romero-Severson J."/>
            <person name="Severson D.W."/>
            <person name="Shumway M."/>
            <person name="Sisk P."/>
            <person name="Stolte C."/>
            <person name="Zeng Q."/>
            <person name="Eisenstadt E."/>
            <person name="Fraser-Liggett C."/>
            <person name="Strausberg R."/>
            <person name="Galagan J."/>
            <person name="Birren B."/>
            <person name="Collins F.H."/>
        </authorList>
    </citation>
    <scope>NUCLEOTIDE SEQUENCE [LARGE SCALE GENOMIC DNA]</scope>
    <source>
        <strain evidence="1">JHB</strain>
    </source>
</reference>
<dbReference type="VEuPathDB" id="VectorBase:CPIJ012465"/>
<dbReference type="OMA" id="MICKANC"/>
<protein>
    <submittedName>
        <fullName evidence="1 2">Uncharacterized protein</fullName>
    </submittedName>
</protein>
<dbReference type="AlphaFoldDB" id="B0WZB9"/>
<accession>B0WZB9</accession>
<dbReference type="EMBL" id="DS232204">
    <property type="protein sequence ID" value="EDS37433.1"/>
    <property type="molecule type" value="Genomic_DNA"/>
</dbReference>
<reference evidence="2" key="2">
    <citation type="submission" date="2021-02" db="UniProtKB">
        <authorList>
            <consortium name="EnsemblMetazoa"/>
        </authorList>
    </citation>
    <scope>IDENTIFICATION</scope>
    <source>
        <strain evidence="2">JHB</strain>
    </source>
</reference>
<dbReference type="VEuPathDB" id="VectorBase:CQUJHB001543"/>
<name>B0WZB9_CULQU</name>
<dbReference type="InParanoid" id="B0WZB9"/>
<dbReference type="OrthoDB" id="3205605at2759"/>